<sequence>MFCRAEFEQQTPVQAFGDRLSVFTGIFCGSSFLWGGLQVRSGGAGCKLLVPHVLSSEALLPLCGGDGALFGTGWSNPLTNPLDQLCPTVVGQWAVYAIRNLTEQNERNQALIAQMEQQGLADSSALERMGLEIQQRDDKLILRSARKKPS</sequence>
<protein>
    <recommendedName>
        <fullName evidence="3">Ataxin-10 domain-containing protein</fullName>
    </recommendedName>
</protein>
<evidence type="ECO:0000313" key="4">
    <source>
        <dbReference type="EMBL" id="TRZ16759.1"/>
    </source>
</evidence>
<evidence type="ECO:0000313" key="5">
    <source>
        <dbReference type="Proteomes" id="UP000796761"/>
    </source>
</evidence>
<dbReference type="AlphaFoldDB" id="A0A8K1LJY8"/>
<gene>
    <name evidence="4" type="ORF">HGM15179_010354</name>
</gene>
<name>A0A8K1LJY8_9PASS</name>
<evidence type="ECO:0000259" key="3">
    <source>
        <dbReference type="Pfam" id="PF09759"/>
    </source>
</evidence>
<dbReference type="GO" id="GO:0031175">
    <property type="term" value="P:neuron projection development"/>
    <property type="evidence" value="ECO:0007669"/>
    <property type="project" value="TreeGrafter"/>
</dbReference>
<keyword evidence="5" id="KW-1185">Reference proteome</keyword>
<evidence type="ECO:0000256" key="1">
    <source>
        <dbReference type="ARBA" id="ARBA00022618"/>
    </source>
</evidence>
<dbReference type="PANTHER" id="PTHR13255">
    <property type="entry name" value="ATAXIN-10"/>
    <property type="match status" value="1"/>
</dbReference>
<dbReference type="PANTHER" id="PTHR13255:SF0">
    <property type="entry name" value="ATAXIN-10"/>
    <property type="match status" value="1"/>
</dbReference>
<accession>A0A8K1LJY8</accession>
<organism evidence="4 5">
    <name type="scientific">Zosterops borbonicus</name>
    <dbReference type="NCBI Taxonomy" id="364589"/>
    <lineage>
        <taxon>Eukaryota</taxon>
        <taxon>Metazoa</taxon>
        <taxon>Chordata</taxon>
        <taxon>Craniata</taxon>
        <taxon>Vertebrata</taxon>
        <taxon>Euteleostomi</taxon>
        <taxon>Archelosauria</taxon>
        <taxon>Archosauria</taxon>
        <taxon>Dinosauria</taxon>
        <taxon>Saurischia</taxon>
        <taxon>Theropoda</taxon>
        <taxon>Coelurosauria</taxon>
        <taxon>Aves</taxon>
        <taxon>Neognathae</taxon>
        <taxon>Neoaves</taxon>
        <taxon>Telluraves</taxon>
        <taxon>Australaves</taxon>
        <taxon>Passeriformes</taxon>
        <taxon>Sylvioidea</taxon>
        <taxon>Zosteropidae</taxon>
        <taxon>Zosterops</taxon>
    </lineage>
</organism>
<dbReference type="GO" id="GO:0051301">
    <property type="term" value="P:cell division"/>
    <property type="evidence" value="ECO:0007669"/>
    <property type="project" value="UniProtKB-KW"/>
</dbReference>
<proteinExistence type="predicted"/>
<dbReference type="OrthoDB" id="379794at2759"/>
<dbReference type="Pfam" id="PF09759">
    <property type="entry name" value="Atx10homo_assoc"/>
    <property type="match status" value="1"/>
</dbReference>
<dbReference type="InterPro" id="IPR051374">
    <property type="entry name" value="Ataxin-10/CTR86_families"/>
</dbReference>
<comment type="caution">
    <text evidence="4">The sequence shown here is derived from an EMBL/GenBank/DDBJ whole genome shotgun (WGS) entry which is preliminary data.</text>
</comment>
<dbReference type="InterPro" id="IPR019156">
    <property type="entry name" value="Ataxin-10_domain"/>
</dbReference>
<dbReference type="Proteomes" id="UP000796761">
    <property type="component" value="Unassembled WGS sequence"/>
</dbReference>
<keyword evidence="2" id="KW-0131">Cell cycle</keyword>
<dbReference type="EMBL" id="SWJQ01000297">
    <property type="protein sequence ID" value="TRZ16759.1"/>
    <property type="molecule type" value="Genomic_DNA"/>
</dbReference>
<dbReference type="GO" id="GO:0005829">
    <property type="term" value="C:cytosol"/>
    <property type="evidence" value="ECO:0007669"/>
    <property type="project" value="TreeGrafter"/>
</dbReference>
<feature type="domain" description="Ataxin-10" evidence="3">
    <location>
        <begin position="89"/>
        <end position="139"/>
    </location>
</feature>
<evidence type="ECO:0000256" key="2">
    <source>
        <dbReference type="ARBA" id="ARBA00023306"/>
    </source>
</evidence>
<reference evidence="4" key="1">
    <citation type="submission" date="2019-04" db="EMBL/GenBank/DDBJ databases">
        <title>Genome assembly of Zosterops borbonicus 15179.</title>
        <authorList>
            <person name="Leroy T."/>
            <person name="Anselmetti Y."/>
            <person name="Tilak M.-K."/>
            <person name="Nabholz B."/>
        </authorList>
    </citation>
    <scope>NUCLEOTIDE SEQUENCE</scope>
    <source>
        <strain evidence="4">HGM_15179</strain>
        <tissue evidence="4">Muscle</tissue>
    </source>
</reference>
<keyword evidence="1" id="KW-0132">Cell division</keyword>